<organism evidence="1 2">
    <name type="scientific">Stenotrophomonas rhizophila</name>
    <dbReference type="NCBI Taxonomy" id="216778"/>
    <lineage>
        <taxon>Bacteria</taxon>
        <taxon>Pseudomonadati</taxon>
        <taxon>Pseudomonadota</taxon>
        <taxon>Gammaproteobacteria</taxon>
        <taxon>Lysobacterales</taxon>
        <taxon>Lysobacteraceae</taxon>
        <taxon>Stenotrophomonas</taxon>
    </lineage>
</organism>
<dbReference type="RefSeq" id="WP_307106928.1">
    <property type="nucleotide sequence ID" value="NZ_JAUTAS010000001.1"/>
</dbReference>
<evidence type="ECO:0000313" key="2">
    <source>
        <dbReference type="Proteomes" id="UP001226084"/>
    </source>
</evidence>
<sequence length="83" mass="9666">MSMRPEIQERLDALDEMLAQWLAHTRHPAQFWPQFEQLAAEILDQCADTERSEMCARIKAMLKGHALELPPWHERGDSPPTEQ</sequence>
<evidence type="ECO:0000313" key="1">
    <source>
        <dbReference type="EMBL" id="MDQ1108564.1"/>
    </source>
</evidence>
<comment type="caution">
    <text evidence="1">The sequence shown here is derived from an EMBL/GenBank/DDBJ whole genome shotgun (WGS) entry which is preliminary data.</text>
</comment>
<protein>
    <submittedName>
        <fullName evidence="1">Uncharacterized protein</fullName>
    </submittedName>
</protein>
<dbReference type="Proteomes" id="UP001226084">
    <property type="component" value="Unassembled WGS sequence"/>
</dbReference>
<name>A0AAP5AH98_9GAMM</name>
<dbReference type="EMBL" id="JAUTAS010000001">
    <property type="protein sequence ID" value="MDQ1108564.1"/>
    <property type="molecule type" value="Genomic_DNA"/>
</dbReference>
<gene>
    <name evidence="1" type="ORF">QE424_001723</name>
</gene>
<dbReference type="AlphaFoldDB" id="A0AAP5AH98"/>
<accession>A0AAP5AH98</accession>
<reference evidence="1" key="1">
    <citation type="submission" date="2023-07" db="EMBL/GenBank/DDBJ databases">
        <title>Functional and genomic diversity of the sorghum phyllosphere microbiome.</title>
        <authorList>
            <person name="Shade A."/>
        </authorList>
    </citation>
    <scope>NUCLEOTIDE SEQUENCE</scope>
    <source>
        <strain evidence="1">SORGH_AS_0457</strain>
    </source>
</reference>
<proteinExistence type="predicted"/>